<dbReference type="InterPro" id="IPR001296">
    <property type="entry name" value="Glyco_trans_1"/>
</dbReference>
<gene>
    <name evidence="3" type="ORF">H3V42_10495</name>
</gene>
<dbReference type="SUPFAM" id="SSF53756">
    <property type="entry name" value="UDP-Glycosyltransferase/glycogen phosphorylase"/>
    <property type="match status" value="2"/>
</dbReference>
<dbReference type="Proteomes" id="UP000515377">
    <property type="component" value="Chromosome"/>
</dbReference>
<dbReference type="GO" id="GO:0016757">
    <property type="term" value="F:glycosyltransferase activity"/>
    <property type="evidence" value="ECO:0007669"/>
    <property type="project" value="InterPro"/>
</dbReference>
<accession>A0A9X7UCR3</accession>
<dbReference type="EMBL" id="CP060122">
    <property type="protein sequence ID" value="QNG47968.1"/>
    <property type="molecule type" value="Genomic_DNA"/>
</dbReference>
<dbReference type="Gene3D" id="3.40.50.2000">
    <property type="entry name" value="Glycogen Phosphorylase B"/>
    <property type="match status" value="3"/>
</dbReference>
<feature type="domain" description="Glycosyl transferase family 1" evidence="2">
    <location>
        <begin position="611"/>
        <end position="752"/>
    </location>
</feature>
<organism evidence="3 4">
    <name type="scientific">Sphingobium yanoikuyae</name>
    <name type="common">Sphingomonas yanoikuyae</name>
    <dbReference type="NCBI Taxonomy" id="13690"/>
    <lineage>
        <taxon>Bacteria</taxon>
        <taxon>Pseudomonadati</taxon>
        <taxon>Pseudomonadota</taxon>
        <taxon>Alphaproteobacteria</taxon>
        <taxon>Sphingomonadales</taxon>
        <taxon>Sphingomonadaceae</taxon>
        <taxon>Sphingobium</taxon>
    </lineage>
</organism>
<evidence type="ECO:0000313" key="4">
    <source>
        <dbReference type="Proteomes" id="UP000515377"/>
    </source>
</evidence>
<dbReference type="Pfam" id="PF00534">
    <property type="entry name" value="Glycos_transf_1"/>
    <property type="match status" value="2"/>
</dbReference>
<dbReference type="CDD" id="cd03809">
    <property type="entry name" value="GT4_MtfB-like"/>
    <property type="match status" value="2"/>
</dbReference>
<keyword evidence="1" id="KW-0808">Transferase</keyword>
<evidence type="ECO:0000313" key="3">
    <source>
        <dbReference type="EMBL" id="QNG47968.1"/>
    </source>
</evidence>
<protein>
    <submittedName>
        <fullName evidence="3">Glycosyltransferase family 4 protein</fullName>
    </submittedName>
</protein>
<evidence type="ECO:0000259" key="2">
    <source>
        <dbReference type="Pfam" id="PF00534"/>
    </source>
</evidence>
<name>A0A9X7UCR3_SPHYA</name>
<proteinExistence type="predicted"/>
<dbReference type="PANTHER" id="PTHR46401">
    <property type="entry name" value="GLYCOSYLTRANSFERASE WBBK-RELATED"/>
    <property type="match status" value="1"/>
</dbReference>
<sequence length="1072" mass="118734">MHIWIDGQCLQTASNVRGIGRYVSELLSAMNARGDVKLTVSLNANMKEQCVAARTYLVETLPQVDVRIWHGIASGGETAYGYTPQRISDDRILAAHVNNIAPDIALCPSPFEGFDDRSSPFVFLDDVRCKTACIFHDAIPHRFPERYFHHPNISPAYYRRFYALGRYDYVLCNSEFTLQEYRELFDKDNCVSIGAGLSAVFKELIDSQLSSVTIRKPLHDYLLYVGGLDWRKNVPMMVEALALTPEFQARGMQFVLAGDHSEPELAPIRALWRKYELPEDSLATTGWVSDAQLVKLYRHALVAVQPSLMEGFGLAALEAMASSCAFIAARGGAVGEVVGRDDLLFDGHDPENLAALISRIINDDAFREDAIGFGLKRADEFSWQSSADVAVRNMRTVVTDGPPRPIQLNLHPPKKSPPPRLIMDVTSTAQSPLLSGIQRVIHRLSSALIDTQLPATAEIVLAYADDPSGWYRMDRLDKAAISRDPLAQLAHEANDVHLLIDSSWGYTEAQAQRLVNAMAMGQAVIHGVHDLGPLTKPGMTVESMPHVFRRWLEFILGHSTGIICVSRTVADELYALAETIQLPRPMNIGYIRLGADFNDSLSEPEWLDFIDGRPTFIMVGTIEPRKGHAVVVEAFEQLWARGEEVNLLLIGKPGWNTRILSEKLKHHPQAERRLFLRQQVSDGQLRAAYEQATALIMASYLEGFGLPVVEAGHFGCPVILSDLPVLREVGQGAPLARYFPAGDAVALSKVIEEMASAGHRNFSKVDFGWPNWAGTAQEVRDIIFGGNWYRRYQPVNIAPNAVPAAIGDVRMTTSLTSTERAHHLRWIEGPMISQDGDRIQFTVGIRNDSTRLWSSNGLPGKGLEVNVGSHIIGVDGTILDYENPRSPIPFILAPAEELFIPIYVSTEWLARGAKHVDVEVVQEAVAWFGVPLRLDLAQPPITVDPTHQLGDLADLTPILLREPFPVAGQSGKFVVFGFINSGHGLVIIDEADDSRLQVTMRNDLDQPIEQCRIVNCFENVAPGGYGLMTIHLSTEAFILSDSLGIRLGCDMVTDWRLDLVTRKFRKQSTSPG</sequence>
<dbReference type="AlphaFoldDB" id="A0A9X7UCR3"/>
<feature type="domain" description="Glycosyl transferase family 1" evidence="2">
    <location>
        <begin position="221"/>
        <end position="371"/>
    </location>
</feature>
<dbReference type="GO" id="GO:0009103">
    <property type="term" value="P:lipopolysaccharide biosynthetic process"/>
    <property type="evidence" value="ECO:0007669"/>
    <property type="project" value="TreeGrafter"/>
</dbReference>
<dbReference type="PANTHER" id="PTHR46401:SF2">
    <property type="entry name" value="GLYCOSYLTRANSFERASE WBBK-RELATED"/>
    <property type="match status" value="1"/>
</dbReference>
<evidence type="ECO:0000256" key="1">
    <source>
        <dbReference type="ARBA" id="ARBA00022679"/>
    </source>
</evidence>
<reference evidence="3 4" key="1">
    <citation type="submission" date="2020-07" db="EMBL/GenBank/DDBJ databases">
        <title>Whole genome sequence of Sphingobium yanoikuyae A3.</title>
        <authorList>
            <person name="Han S.-S."/>
        </authorList>
    </citation>
    <scope>NUCLEOTIDE SEQUENCE [LARGE SCALE GENOMIC DNA]</scope>
    <source>
        <strain evidence="3 4">A3</strain>
    </source>
</reference>